<feature type="compositionally biased region" description="Basic and acidic residues" evidence="1">
    <location>
        <begin position="551"/>
        <end position="561"/>
    </location>
</feature>
<keyword evidence="4" id="KW-1185">Reference proteome</keyword>
<organism evidence="3 4">
    <name type="scientific">Elsinoe australis</name>
    <dbReference type="NCBI Taxonomy" id="40998"/>
    <lineage>
        <taxon>Eukaryota</taxon>
        <taxon>Fungi</taxon>
        <taxon>Dikarya</taxon>
        <taxon>Ascomycota</taxon>
        <taxon>Pezizomycotina</taxon>
        <taxon>Dothideomycetes</taxon>
        <taxon>Dothideomycetidae</taxon>
        <taxon>Myriangiales</taxon>
        <taxon>Elsinoaceae</taxon>
        <taxon>Elsinoe</taxon>
    </lineage>
</organism>
<evidence type="ECO:0000313" key="4">
    <source>
        <dbReference type="Proteomes" id="UP000243723"/>
    </source>
</evidence>
<dbReference type="GO" id="GO:0003684">
    <property type="term" value="F:damaged DNA binding"/>
    <property type="evidence" value="ECO:0007669"/>
    <property type="project" value="InterPro"/>
</dbReference>
<comment type="caution">
    <text evidence="3">The sequence shown here is derived from an EMBL/GenBank/DDBJ whole genome shotgun (WGS) entry which is preliminary data.</text>
</comment>
<dbReference type="Gene3D" id="3.30.1490.100">
    <property type="entry name" value="DNA polymerase, Y-family, little finger domain"/>
    <property type="match status" value="1"/>
</dbReference>
<dbReference type="InterPro" id="IPR043502">
    <property type="entry name" value="DNA/RNA_pol_sf"/>
</dbReference>
<dbReference type="Proteomes" id="UP000243723">
    <property type="component" value="Unassembled WGS sequence"/>
</dbReference>
<reference evidence="3 4" key="1">
    <citation type="submission" date="2017-05" db="EMBL/GenBank/DDBJ databases">
        <title>Draft genome sequence of Elsinoe australis.</title>
        <authorList>
            <person name="Cheng Q."/>
        </authorList>
    </citation>
    <scope>NUCLEOTIDE SEQUENCE [LARGE SCALE GENOMIC DNA]</scope>
    <source>
        <strain evidence="3 4">NL1</strain>
    </source>
</reference>
<dbReference type="GO" id="GO:0003887">
    <property type="term" value="F:DNA-directed DNA polymerase activity"/>
    <property type="evidence" value="ECO:0007669"/>
    <property type="project" value="TreeGrafter"/>
</dbReference>
<dbReference type="AlphaFoldDB" id="A0A2P7YIU0"/>
<accession>A0A2P7YIU0</accession>
<dbReference type="SUPFAM" id="SSF56672">
    <property type="entry name" value="DNA/RNA polymerases"/>
    <property type="match status" value="1"/>
</dbReference>
<dbReference type="InterPro" id="IPR001126">
    <property type="entry name" value="UmuC"/>
</dbReference>
<sequence length="631" mass="70582">MDPSNSRKPPGRRDERIIIHFDYDCFYAAVFEAENPALKSLPLGVQQKQIIVTCNYEARRRGLYKLQLITEAKRICPEVIIVLGEDISRFRDASKDLYSFLTPFSWSRKVERLGFDEVWFDVTDTVDYTVSLLNRNNLKESFFQLSKEDPSHGFSFDATTFAGHTYPSEPEAVSLAERTDMDLSLRLRLGSHLAMHMRHELEHQKGYTSTVGISTNKLLSKLVGNVNKPKGQTTLLPPYTDSPGLTSNALAFLDGHDIGKIPGLGFKTAQKIREHVLKREAAYDFGLVYGGTRESVTVRDVRVHPDISPEKLEELLSGPGSAHGIGGKIWDLLHGTDTSEVAAARPVPRQISIEDSYIRLDTMPEVLKELRMLATSLLSRMRIDLLGDDNEEEEDGNNGDDILHAANDQSIQKGKESERQKKKKWLAHPRTIRLSTRPRQPLQADGTRVRSFKRISHSGPLPQFVFGLNESVDALADKLVKETLVPMFRHLHPQKNGWNLSIVNVAVANMVEAAGSKTSGGRDIGGMFRGQEGRLKGFKVIEDVDEQVLTKEKQDATERTMIKAGPDSSSGQPWSHQEVELSSMQDEQELTDDEAEDAVQQARDGEACSVCGMLLPAFALQAHERFHELGD</sequence>
<dbReference type="GO" id="GO:0070987">
    <property type="term" value="P:error-free translesion synthesis"/>
    <property type="evidence" value="ECO:0007669"/>
    <property type="project" value="UniProtKB-ARBA"/>
</dbReference>
<dbReference type="PROSITE" id="PS50173">
    <property type="entry name" value="UMUC"/>
    <property type="match status" value="1"/>
</dbReference>
<dbReference type="OrthoDB" id="447129at2759"/>
<dbReference type="Pfam" id="PF00817">
    <property type="entry name" value="IMS"/>
    <property type="match status" value="1"/>
</dbReference>
<proteinExistence type="predicted"/>
<feature type="compositionally biased region" description="Polar residues" evidence="1">
    <location>
        <begin position="567"/>
        <end position="585"/>
    </location>
</feature>
<dbReference type="PANTHER" id="PTHR46404:SF1">
    <property type="entry name" value="DNA POLYMERASE IOTA"/>
    <property type="match status" value="1"/>
</dbReference>
<dbReference type="Gene3D" id="3.40.1170.60">
    <property type="match status" value="1"/>
</dbReference>
<evidence type="ECO:0000313" key="3">
    <source>
        <dbReference type="EMBL" id="PSK35882.1"/>
    </source>
</evidence>
<feature type="domain" description="UmuC" evidence="2">
    <location>
        <begin position="18"/>
        <end position="265"/>
    </location>
</feature>
<gene>
    <name evidence="3" type="ORF">B9Z65_5697</name>
</gene>
<dbReference type="FunFam" id="3.40.1170.60:FF:000006">
    <property type="entry name" value="DNA polymerase iota"/>
    <property type="match status" value="1"/>
</dbReference>
<dbReference type="PANTHER" id="PTHR46404">
    <property type="entry name" value="DNA POLYMERASE IOTA"/>
    <property type="match status" value="1"/>
</dbReference>
<protein>
    <submittedName>
        <fullName evidence="3">DNA repair protein rev1</fullName>
    </submittedName>
</protein>
<dbReference type="EMBL" id="NHZQ01000422">
    <property type="protein sequence ID" value="PSK35882.1"/>
    <property type="molecule type" value="Genomic_DNA"/>
</dbReference>
<dbReference type="InterPro" id="IPR043128">
    <property type="entry name" value="Rev_trsase/Diguanyl_cyclase"/>
</dbReference>
<feature type="compositionally biased region" description="Acidic residues" evidence="1">
    <location>
        <begin position="586"/>
        <end position="597"/>
    </location>
</feature>
<evidence type="ECO:0000256" key="1">
    <source>
        <dbReference type="SAM" id="MobiDB-lite"/>
    </source>
</evidence>
<evidence type="ECO:0000259" key="2">
    <source>
        <dbReference type="PROSITE" id="PS50173"/>
    </source>
</evidence>
<dbReference type="GO" id="GO:0006281">
    <property type="term" value="P:DNA repair"/>
    <property type="evidence" value="ECO:0007669"/>
    <property type="project" value="InterPro"/>
</dbReference>
<dbReference type="STRING" id="40998.A0A2P7YIU0"/>
<name>A0A2P7YIU0_9PEZI</name>
<dbReference type="InterPro" id="IPR036775">
    <property type="entry name" value="DNA_pol_Y-fam_lit_finger_sf"/>
</dbReference>
<feature type="region of interest" description="Disordered" evidence="1">
    <location>
        <begin position="551"/>
        <end position="601"/>
    </location>
</feature>
<dbReference type="Gene3D" id="3.30.70.270">
    <property type="match status" value="1"/>
</dbReference>